<organism evidence="1 2">
    <name type="scientific">Silvanigrella paludirubra</name>
    <dbReference type="NCBI Taxonomy" id="2499159"/>
    <lineage>
        <taxon>Bacteria</taxon>
        <taxon>Pseudomonadati</taxon>
        <taxon>Bdellovibrionota</taxon>
        <taxon>Oligoflexia</taxon>
        <taxon>Silvanigrellales</taxon>
        <taxon>Silvanigrellaceae</taxon>
        <taxon>Silvanigrella</taxon>
    </lineage>
</organism>
<dbReference type="AlphaFoldDB" id="A0A6N6VWQ8"/>
<protein>
    <submittedName>
        <fullName evidence="1">Uncharacterized protein</fullName>
    </submittedName>
</protein>
<reference evidence="1 2" key="1">
    <citation type="submission" date="2019-10" db="EMBL/GenBank/DDBJ databases">
        <title>New species of Slilvanegrellaceae.</title>
        <authorList>
            <person name="Pitt A."/>
            <person name="Hahn M.W."/>
        </authorList>
    </citation>
    <scope>NUCLEOTIDE SEQUENCE [LARGE SCALE GENOMIC DNA]</scope>
    <source>
        <strain evidence="1 2">SP-Ram-0.45-NSY-1</strain>
    </source>
</reference>
<dbReference type="OrthoDB" id="9978278at2"/>
<comment type="caution">
    <text evidence="1">The sequence shown here is derived from an EMBL/GenBank/DDBJ whole genome shotgun (WGS) entry which is preliminary data.</text>
</comment>
<dbReference type="Proteomes" id="UP000437748">
    <property type="component" value="Unassembled WGS sequence"/>
</dbReference>
<proteinExistence type="predicted"/>
<keyword evidence="2" id="KW-1185">Reference proteome</keyword>
<name>A0A6N6VWQ8_9BACT</name>
<dbReference type="EMBL" id="WFLM01000004">
    <property type="protein sequence ID" value="KAB8037867.1"/>
    <property type="molecule type" value="Genomic_DNA"/>
</dbReference>
<accession>A0A6N6VWQ8</accession>
<sequence length="172" mass="19221">MTISDISLPRNITIDYCSRISLLLGKKENAFCGLFSIDLNEIYVVPYIPTLGGTHFPYPNLIKVAELNIKPILHQGADGLPGHEQLASFLKSNVPKLKNSRFLGFSILFSKTKGGFGGTSRSQNNLHFRDYLFDNKDKAFHLYRRQNSYYKSGAFGPPTFFEVTKPGSGVLP</sequence>
<evidence type="ECO:0000313" key="1">
    <source>
        <dbReference type="EMBL" id="KAB8037867.1"/>
    </source>
</evidence>
<gene>
    <name evidence="1" type="ORF">GCL60_11880</name>
</gene>
<evidence type="ECO:0000313" key="2">
    <source>
        <dbReference type="Proteomes" id="UP000437748"/>
    </source>
</evidence>
<dbReference type="RefSeq" id="WP_153420945.1">
    <property type="nucleotide sequence ID" value="NZ_WFLM01000004.1"/>
</dbReference>